<reference evidence="1" key="1">
    <citation type="submission" date="2016-08" db="EMBL/GenBank/DDBJ databases">
        <authorList>
            <person name="Ngugi D.K."/>
            <person name="Miyake S."/>
            <person name="Stingl U."/>
        </authorList>
    </citation>
    <scope>NUCLEOTIDE SEQUENCE</scope>
    <source>
        <strain evidence="1">SCG-D08WGA-EpuloA1</strain>
    </source>
</reference>
<comment type="caution">
    <text evidence="1">The sequence shown here is derived from an EMBL/GenBank/DDBJ whole genome shotgun (WGS) entry which is preliminary data.</text>
</comment>
<sequence length="386" mass="45025">MNIAILGGTFDPIHTGHLAIAQEVIDKMNIDKILFIPSGNPPHKNEVTSKEDRFNMTKIAIMDNPKFEISDIEINKQNFSYTIDTINDLHHKYIEDNLFFIIGADNLKFISNWKDSKNLLKKCSFIVLSRPDVSNEDALKYLKDFKKQGAQMKYLESVLLDISSSNIRDRVVMDQSIKYIVPENVIQYINKHGLYKQYPTLDKDLINSMYYFVKSKIPKKRFIHTQGVVQMALELAKIHGENLDKVYIGALFHDISKKMHFEEYKGKIDWDSFEIEQDHLKHGKLGAYILQQHFNVNNEDILNSIRFHTVGRPNMSRLEKIIYLADMVEYGREDGIEELRELCRKDLDKAMYLALIISKDYVIGKGQKIHPIVDKLINEYKSYIHF</sequence>
<dbReference type="EMBL" id="LJHD01000060">
    <property type="protein sequence ID" value="ONI45448.1"/>
    <property type="molecule type" value="Genomic_DNA"/>
</dbReference>
<gene>
    <name evidence="1" type="ORF">AN640_04540</name>
</gene>
<protein>
    <submittedName>
        <fullName evidence="1">Nicotinate (Nicotinamide) nucleotide adenylyltransferase</fullName>
    </submittedName>
</protein>
<name>A0ACC8XJB4_9FIRM</name>
<proteinExistence type="predicted"/>
<organism evidence="1 2">
    <name type="scientific">Candidatus Epulonipiscium fishelsonii</name>
    <dbReference type="NCBI Taxonomy" id="77094"/>
    <lineage>
        <taxon>Bacteria</taxon>
        <taxon>Bacillati</taxon>
        <taxon>Bacillota</taxon>
        <taxon>Clostridia</taxon>
        <taxon>Lachnospirales</taxon>
        <taxon>Lachnospiraceae</taxon>
        <taxon>Candidatus Epulonipiscium</taxon>
    </lineage>
</organism>
<dbReference type="Proteomes" id="UP000188637">
    <property type="component" value="Unassembled WGS sequence"/>
</dbReference>
<evidence type="ECO:0000313" key="2">
    <source>
        <dbReference type="Proteomes" id="UP000188637"/>
    </source>
</evidence>
<keyword evidence="2" id="KW-1185">Reference proteome</keyword>
<evidence type="ECO:0000313" key="1">
    <source>
        <dbReference type="EMBL" id="ONI45448.1"/>
    </source>
</evidence>
<accession>A0ACC8XJB4</accession>
<keyword evidence="1" id="KW-0548">Nucleotidyltransferase</keyword>
<keyword evidence="1" id="KW-0808">Transferase</keyword>